<organism evidence="7">
    <name type="scientific">uncultured bacterium pAM1</name>
    <dbReference type="NCBI Taxonomy" id="1781153"/>
    <lineage>
        <taxon>Bacteria</taxon>
        <taxon>environmental samples</taxon>
    </lineage>
</organism>
<dbReference type="InterPro" id="IPR032858">
    <property type="entry name" value="CcoP_N"/>
</dbReference>
<dbReference type="Pfam" id="PF14715">
    <property type="entry name" value="FixP_N"/>
    <property type="match status" value="1"/>
</dbReference>
<dbReference type="InterPro" id="IPR009056">
    <property type="entry name" value="Cyt_c-like_dom"/>
</dbReference>
<feature type="transmembrane region" description="Helical" evidence="5">
    <location>
        <begin position="109"/>
        <end position="126"/>
    </location>
</feature>
<dbReference type="PANTHER" id="PTHR33751">
    <property type="entry name" value="CBB3-TYPE CYTOCHROME C OXIDASE SUBUNIT FIXP"/>
    <property type="match status" value="1"/>
</dbReference>
<dbReference type="Gene3D" id="6.10.280.130">
    <property type="match status" value="1"/>
</dbReference>
<evidence type="ECO:0000259" key="6">
    <source>
        <dbReference type="PROSITE" id="PS51007"/>
    </source>
</evidence>
<keyword evidence="2 4" id="KW-0479">Metal-binding</keyword>
<name>A0A1C9U4W7_9BACT</name>
<sequence length="284" mass="31091">MLRIGNKLMKTLTTLNRLLLLSLCAVLPVYSQTGDPSTDIALIFTVSFMVFVIATLMYIIGVMNSDVDPIANLYVKIKNYVIPPPSEAAVDVGHVYDDIRELDNRIPPWFNYLFGATVVFAFVYMIDYHVAGISKLSADEYMEEVVAANLQRKIMLASGGTINENALVALRDEASLKEGAENFQKFCVSCHGPQAGGLVGPNLTDEFWIHGGGIKNVYTTIKKGVPSKGMISWELVFSQKQIQNLGSYVLSLQGTNPPGGKAPEGNLYLEEVASSADSLKQKKM</sequence>
<evidence type="ECO:0000313" key="7">
    <source>
        <dbReference type="EMBL" id="AOR51181.1"/>
    </source>
</evidence>
<keyword evidence="5" id="KW-0472">Membrane</keyword>
<reference evidence="7" key="1">
    <citation type="journal article" date="2016" name="Sci. Rep.">
        <title>Triclosan Resistome from Metagenome Reveals Diverse Enoyl Acyl Carrier Protein Reductases and Selective Enrichment of Triclosan Resistance Genes.</title>
        <authorList>
            <person name="Khan R."/>
            <person name="Kong H.G."/>
            <person name="Jung Y.H."/>
            <person name="Choi J."/>
            <person name="Baek K.Y."/>
            <person name="Hwang E.C."/>
            <person name="Lee S.W."/>
        </authorList>
    </citation>
    <scope>NUCLEOTIDE SEQUENCE</scope>
</reference>
<dbReference type="Gene3D" id="1.10.760.10">
    <property type="entry name" value="Cytochrome c-like domain"/>
    <property type="match status" value="1"/>
</dbReference>
<evidence type="ECO:0000256" key="4">
    <source>
        <dbReference type="PROSITE-ProRule" id="PRU00433"/>
    </source>
</evidence>
<evidence type="ECO:0000256" key="1">
    <source>
        <dbReference type="ARBA" id="ARBA00022617"/>
    </source>
</evidence>
<dbReference type="InterPro" id="IPR036909">
    <property type="entry name" value="Cyt_c-like_dom_sf"/>
</dbReference>
<dbReference type="GO" id="GO:0020037">
    <property type="term" value="F:heme binding"/>
    <property type="evidence" value="ECO:0007669"/>
    <property type="project" value="InterPro"/>
</dbReference>
<feature type="transmembrane region" description="Helical" evidence="5">
    <location>
        <begin position="41"/>
        <end position="60"/>
    </location>
</feature>
<dbReference type="InterPro" id="IPR050597">
    <property type="entry name" value="Cytochrome_c_Oxidase_Subunit"/>
</dbReference>
<dbReference type="GO" id="GO:0046872">
    <property type="term" value="F:metal ion binding"/>
    <property type="evidence" value="ECO:0007669"/>
    <property type="project" value="UniProtKB-KW"/>
</dbReference>
<dbReference type="Pfam" id="PF13442">
    <property type="entry name" value="Cytochrome_CBB3"/>
    <property type="match status" value="1"/>
</dbReference>
<keyword evidence="3 4" id="KW-0408">Iron</keyword>
<dbReference type="GO" id="GO:0009055">
    <property type="term" value="F:electron transfer activity"/>
    <property type="evidence" value="ECO:0007669"/>
    <property type="project" value="InterPro"/>
</dbReference>
<dbReference type="EMBL" id="KT982363">
    <property type="protein sequence ID" value="AOR51181.1"/>
    <property type="molecule type" value="Genomic_DNA"/>
</dbReference>
<evidence type="ECO:0000256" key="2">
    <source>
        <dbReference type="ARBA" id="ARBA00022723"/>
    </source>
</evidence>
<proteinExistence type="predicted"/>
<dbReference type="InterPro" id="IPR038414">
    <property type="entry name" value="CcoP_N_sf"/>
</dbReference>
<evidence type="ECO:0000256" key="3">
    <source>
        <dbReference type="ARBA" id="ARBA00023004"/>
    </source>
</evidence>
<keyword evidence="5" id="KW-0812">Transmembrane</keyword>
<accession>A0A1C9U4W7</accession>
<keyword evidence="5" id="KW-1133">Transmembrane helix</keyword>
<evidence type="ECO:0000256" key="5">
    <source>
        <dbReference type="SAM" id="Phobius"/>
    </source>
</evidence>
<keyword evidence="1 4" id="KW-0349">Heme</keyword>
<feature type="domain" description="Cytochrome c" evidence="6">
    <location>
        <begin position="174"/>
        <end position="253"/>
    </location>
</feature>
<protein>
    <recommendedName>
        <fullName evidence="6">Cytochrome c domain-containing protein</fullName>
    </recommendedName>
</protein>
<dbReference type="SUPFAM" id="SSF46626">
    <property type="entry name" value="Cytochrome c"/>
    <property type="match status" value="1"/>
</dbReference>
<dbReference type="PANTHER" id="PTHR33751:SF1">
    <property type="entry name" value="CBB3-TYPE CYTOCHROME C OXIDASE SUBUNIT FIXP"/>
    <property type="match status" value="1"/>
</dbReference>
<dbReference type="AlphaFoldDB" id="A0A1C9U4W7"/>
<dbReference type="PROSITE" id="PS51007">
    <property type="entry name" value="CYTC"/>
    <property type="match status" value="1"/>
</dbReference>